<protein>
    <submittedName>
        <fullName evidence="3">Amidohydrolase family protein</fullName>
    </submittedName>
</protein>
<name>A0ABW7P6F6_9ACTN</name>
<sequence length="495" mass="49305">MSDSQPQQPSPAPRKPPGGTPGGAAGAPGGTPSGGPGAGPPKGSAGGPSRGPGGPGRPSAGGPGRTAAEGPARTTADVPGRTPARSPGGGAAPETGPPTGLLLTGARLTDGRTVDVRLSGGRIQAVGTAGSLPAPALARVDLRGYLLLPAPAEPHAHGDTALTADGEGPVSYTRDEVQRRATEAALLQLGHGATAVRSHVRIGDVHGLGPMEASLQARRSLRGLTDLTTVAVPRLLTGVAGADGLSMLRDAVKMGASVIGGCPDLDPDPTGFVEAVLELAAEHGCPVDLHTDGDDPGRLARLAAMAGGLRPGVTIGPCGGLSRLPLDVASRAADQLAAAGVRVTCLPQGDCAALERRGLRTAPVRLLRAAGVRVAAGSGALRDAGNPVGRGDPLEAAYLLASQGGLRAAEAYDAVSAAAREAMALPEVRVEAGFPAELLAVRGERIAGVLSLAYSRIVIHRGRVVARTSAVREYCDSAVAVALDLPRQGRVEPGP</sequence>
<keyword evidence="4" id="KW-1185">Reference proteome</keyword>
<proteinExistence type="predicted"/>
<dbReference type="InterPro" id="IPR013108">
    <property type="entry name" value="Amidohydro_3"/>
</dbReference>
<evidence type="ECO:0000259" key="2">
    <source>
        <dbReference type="Pfam" id="PF07969"/>
    </source>
</evidence>
<dbReference type="Proteomes" id="UP001610631">
    <property type="component" value="Unassembled WGS sequence"/>
</dbReference>
<organism evidence="3 4">
    <name type="scientific">Streptomyces racemochromogenes</name>
    <dbReference type="NCBI Taxonomy" id="67353"/>
    <lineage>
        <taxon>Bacteria</taxon>
        <taxon>Bacillati</taxon>
        <taxon>Actinomycetota</taxon>
        <taxon>Actinomycetes</taxon>
        <taxon>Kitasatosporales</taxon>
        <taxon>Streptomycetaceae</taxon>
        <taxon>Streptomyces</taxon>
    </lineage>
</organism>
<dbReference type="EMBL" id="JBBDHD010000002">
    <property type="protein sequence ID" value="MFH7593651.1"/>
    <property type="molecule type" value="Genomic_DNA"/>
</dbReference>
<dbReference type="Gene3D" id="3.20.20.140">
    <property type="entry name" value="Metal-dependent hydrolases"/>
    <property type="match status" value="1"/>
</dbReference>
<feature type="compositionally biased region" description="Gly residues" evidence="1">
    <location>
        <begin position="44"/>
        <end position="64"/>
    </location>
</feature>
<comment type="caution">
    <text evidence="3">The sequence shown here is derived from an EMBL/GenBank/DDBJ whole genome shotgun (WGS) entry which is preliminary data.</text>
</comment>
<feature type="domain" description="Amidohydrolase 3" evidence="2">
    <location>
        <begin position="182"/>
        <end position="465"/>
    </location>
</feature>
<accession>A0ABW7P6F6</accession>
<evidence type="ECO:0000313" key="4">
    <source>
        <dbReference type="Proteomes" id="UP001610631"/>
    </source>
</evidence>
<evidence type="ECO:0000256" key="1">
    <source>
        <dbReference type="SAM" id="MobiDB-lite"/>
    </source>
</evidence>
<dbReference type="InterPro" id="IPR032466">
    <property type="entry name" value="Metal_Hydrolase"/>
</dbReference>
<dbReference type="Pfam" id="PF07969">
    <property type="entry name" value="Amidohydro_3"/>
    <property type="match status" value="1"/>
</dbReference>
<feature type="compositionally biased region" description="Pro residues" evidence="1">
    <location>
        <begin position="8"/>
        <end position="19"/>
    </location>
</feature>
<dbReference type="SUPFAM" id="SSF51556">
    <property type="entry name" value="Metallo-dependent hydrolases"/>
    <property type="match status" value="1"/>
</dbReference>
<feature type="region of interest" description="Disordered" evidence="1">
    <location>
        <begin position="1"/>
        <end position="104"/>
    </location>
</feature>
<reference evidence="3 4" key="1">
    <citation type="submission" date="2024-03" db="EMBL/GenBank/DDBJ databases">
        <title>Whole genome sequencing of Streptomyces racemochromogenes, to identify antimicrobial biosynthetic gene clusters.</title>
        <authorList>
            <person name="Suryawanshi P."/>
            <person name="Krishnaraj P.U."/>
            <person name="Arun Y.P."/>
            <person name="Suryawanshi M.P."/>
            <person name="Rakshit O."/>
        </authorList>
    </citation>
    <scope>NUCLEOTIDE SEQUENCE [LARGE SCALE GENOMIC DNA]</scope>
    <source>
        <strain evidence="3 4">AUDT626</strain>
    </source>
</reference>
<dbReference type="PANTHER" id="PTHR32027">
    <property type="entry name" value="CYTOSINE DEAMINASE"/>
    <property type="match status" value="1"/>
</dbReference>
<dbReference type="PANTHER" id="PTHR32027:SF9">
    <property type="entry name" value="BLL3847 PROTEIN"/>
    <property type="match status" value="1"/>
</dbReference>
<dbReference type="InterPro" id="IPR052349">
    <property type="entry name" value="Metallo-hydrolase_Enzymes"/>
</dbReference>
<dbReference type="InterPro" id="IPR011059">
    <property type="entry name" value="Metal-dep_hydrolase_composite"/>
</dbReference>
<feature type="compositionally biased region" description="Gly residues" evidence="1">
    <location>
        <begin position="20"/>
        <end position="37"/>
    </location>
</feature>
<gene>
    <name evidence="3" type="ORF">WDV06_00905</name>
</gene>
<dbReference type="Gene3D" id="2.30.40.10">
    <property type="entry name" value="Urease, subunit C, domain 1"/>
    <property type="match status" value="1"/>
</dbReference>
<dbReference type="RefSeq" id="WP_395507624.1">
    <property type="nucleotide sequence ID" value="NZ_JBBDHD010000002.1"/>
</dbReference>
<dbReference type="SUPFAM" id="SSF51338">
    <property type="entry name" value="Composite domain of metallo-dependent hydrolases"/>
    <property type="match status" value="1"/>
</dbReference>
<evidence type="ECO:0000313" key="3">
    <source>
        <dbReference type="EMBL" id="MFH7593651.1"/>
    </source>
</evidence>